<dbReference type="EMBL" id="FN668689">
    <property type="protein sequence ID" value="CBK24939.2"/>
    <property type="molecule type" value="Genomic_DNA"/>
</dbReference>
<accession>D8MA50</accession>
<dbReference type="GeneID" id="24921621"/>
<dbReference type="Pfam" id="PF06602">
    <property type="entry name" value="Myotub-related"/>
    <property type="match status" value="1"/>
</dbReference>
<dbReference type="OMA" id="FENKETY"/>
<dbReference type="PROSITE" id="PS51339">
    <property type="entry name" value="PPASE_MYOTUBULARIN"/>
    <property type="match status" value="1"/>
</dbReference>
<dbReference type="PANTHER" id="PTHR10807:SF128">
    <property type="entry name" value="PHOSPHATIDYLINOSITOL-3,5-BISPHOSPHATE 3-PHOSPHATASE"/>
    <property type="match status" value="1"/>
</dbReference>
<dbReference type="GO" id="GO:0005737">
    <property type="term" value="C:cytoplasm"/>
    <property type="evidence" value="ECO:0007669"/>
    <property type="project" value="TreeGrafter"/>
</dbReference>
<dbReference type="InterPro" id="IPR029021">
    <property type="entry name" value="Prot-tyrosine_phosphatase-like"/>
</dbReference>
<evidence type="ECO:0000259" key="3">
    <source>
        <dbReference type="PROSITE" id="PS51339"/>
    </source>
</evidence>
<evidence type="ECO:0000313" key="5">
    <source>
        <dbReference type="Proteomes" id="UP000008312"/>
    </source>
</evidence>
<name>D8MA50_BLAHO</name>
<dbReference type="Proteomes" id="UP000008312">
    <property type="component" value="Unassembled WGS sequence"/>
</dbReference>
<dbReference type="InParanoid" id="D8MA50"/>
<organism evidence="4">
    <name type="scientific">Blastocystis hominis</name>
    <dbReference type="NCBI Taxonomy" id="12968"/>
    <lineage>
        <taxon>Eukaryota</taxon>
        <taxon>Sar</taxon>
        <taxon>Stramenopiles</taxon>
        <taxon>Bigyra</taxon>
        <taxon>Opalozoa</taxon>
        <taxon>Opalinata</taxon>
        <taxon>Blastocystidae</taxon>
        <taxon>Blastocystis</taxon>
    </lineage>
</organism>
<dbReference type="InterPro" id="IPR030564">
    <property type="entry name" value="Myotubularin"/>
</dbReference>
<dbReference type="OrthoDB" id="271628at2759"/>
<sequence>MDGFVQETRRYGSPTRSDEVFAFRPEASKLIPQGELNGWTLYDAALDYDRVGLLNCPKLRLYVQGYDTNPTYPSRFLIPADFSDEDFQVICKYRSKARVPVPVWRHPTTNAVLCRSAQPMVGLKLKRSSMDEKLIRKLMSCCGASAKRYYFVDARSYIAAMGNQSMGKGTENPANYPGSEIFFMNIANIHAARESMQKMSDLFNPDVYKGDDDNFFRMLADAKWYEQVRTILCAIARSVEMLEDNGCSILSHCSDGWDRTAQMVAGTELMLDPYYRTLVGFEILIEKEWCSFGHQFRRRFGQDNTNANDDQRSPVFILWLDCVYQAMQQFPTAFEFNEDLLLCINEHVYSGRFGTFLFDCEAKRFEFQAKERTVSLWSYINDPSRIESFKNPNYVRCETSLRLDSTSKHLRIWRNMWDRYDPSVTPKKERKYYCWSVCLSTRGGDGEGILARKIVDGITAVGQIMNLGKIRNLLLDW</sequence>
<dbReference type="PANTHER" id="PTHR10807">
    <property type="entry name" value="MYOTUBULARIN-RELATED"/>
    <property type="match status" value="1"/>
</dbReference>
<dbReference type="CDD" id="cd14507">
    <property type="entry name" value="PTP-MTM-like"/>
    <property type="match status" value="1"/>
</dbReference>
<dbReference type="RefSeq" id="XP_012898987.1">
    <property type="nucleotide sequence ID" value="XM_013043533.1"/>
</dbReference>
<protein>
    <recommendedName>
        <fullName evidence="3">Myotubularin phosphatase domain-containing protein</fullName>
    </recommendedName>
</protein>
<proteinExistence type="predicted"/>
<dbReference type="SUPFAM" id="SSF52799">
    <property type="entry name" value="(Phosphotyrosine protein) phosphatases II"/>
    <property type="match status" value="1"/>
</dbReference>
<gene>
    <name evidence="4" type="ORF">GSBLH_T00004603001</name>
</gene>
<dbReference type="AlphaFoldDB" id="D8MA50"/>
<feature type="active site" description="Phosphocysteine intermediate" evidence="1">
    <location>
        <position position="253"/>
    </location>
</feature>
<feature type="binding site" evidence="2">
    <location>
        <begin position="253"/>
        <end position="259"/>
    </location>
    <ligand>
        <name>substrate</name>
    </ligand>
</feature>
<evidence type="ECO:0000313" key="4">
    <source>
        <dbReference type="EMBL" id="CBK24939.2"/>
    </source>
</evidence>
<evidence type="ECO:0000256" key="2">
    <source>
        <dbReference type="PIRSR" id="PIRSR630564-2"/>
    </source>
</evidence>
<evidence type="ECO:0000256" key="1">
    <source>
        <dbReference type="PIRSR" id="PIRSR630564-1"/>
    </source>
</evidence>
<dbReference type="InterPro" id="IPR010569">
    <property type="entry name" value="Myotubularin-like_Pase_dom"/>
</dbReference>
<reference evidence="4" key="1">
    <citation type="submission" date="2010-02" db="EMBL/GenBank/DDBJ databases">
        <title>Sequencing and annotation of the Blastocystis hominis genome.</title>
        <authorList>
            <person name="Wincker P."/>
        </authorList>
    </citation>
    <scope>NUCLEOTIDE SEQUENCE</scope>
    <source>
        <strain evidence="4">Singapore isolate B</strain>
    </source>
</reference>
<feature type="binding site" evidence="2">
    <location>
        <begin position="188"/>
        <end position="189"/>
    </location>
    <ligand>
        <name>substrate</name>
    </ligand>
</feature>
<feature type="domain" description="Myotubularin phosphatase" evidence="3">
    <location>
        <begin position="38"/>
        <end position="417"/>
    </location>
</feature>
<keyword evidence="5" id="KW-1185">Reference proteome</keyword>